<protein>
    <submittedName>
        <fullName evidence="2">Uncharacterized protein LOC109682984</fullName>
    </submittedName>
</protein>
<feature type="region of interest" description="Disordered" evidence="1">
    <location>
        <begin position="1"/>
        <end position="68"/>
    </location>
</feature>
<name>A0A8B7U3R3_CASCN</name>
<dbReference type="KEGG" id="ccan:109682984"/>
<evidence type="ECO:0000256" key="1">
    <source>
        <dbReference type="SAM" id="MobiDB-lite"/>
    </source>
</evidence>
<feature type="compositionally biased region" description="Low complexity" evidence="1">
    <location>
        <begin position="17"/>
        <end position="48"/>
    </location>
</feature>
<gene>
    <name evidence="2" type="primary">LOC109682984</name>
</gene>
<organism evidence="2">
    <name type="scientific">Castor canadensis</name>
    <name type="common">American beaver</name>
    <dbReference type="NCBI Taxonomy" id="51338"/>
    <lineage>
        <taxon>Eukaryota</taxon>
        <taxon>Metazoa</taxon>
        <taxon>Chordata</taxon>
        <taxon>Craniata</taxon>
        <taxon>Vertebrata</taxon>
        <taxon>Euteleostomi</taxon>
        <taxon>Mammalia</taxon>
        <taxon>Eutheria</taxon>
        <taxon>Euarchontoglires</taxon>
        <taxon>Glires</taxon>
        <taxon>Rodentia</taxon>
        <taxon>Castorimorpha</taxon>
        <taxon>Castoridae</taxon>
        <taxon>Castor</taxon>
    </lineage>
</organism>
<feature type="compositionally biased region" description="Basic and acidic residues" evidence="1">
    <location>
        <begin position="1"/>
        <end position="13"/>
    </location>
</feature>
<sequence length="251" mass="27062">MERGGGEKGEEPGRPAGGACSLPEPRQPPSSLLSPRLSPTPVRAARGPAPEPGGRRGSSASVPGLASPRLRPDAELLAFGGRPLLYLARGPTGKEGESGDTHTRRARAHCTLAAARPRRGAAGASLAPRLRARHLPAPGTVPGPRPADPPAPRLRCCPFARESDNIPTTYRLWRNWSGPPRLLKAARVRLYRRNSPFHICQKTSGSILKLSDAVEVEFEDLPEIIQKELLTPVESLRNLETSRSFFSKLPL</sequence>
<proteinExistence type="predicted"/>
<evidence type="ECO:0000313" key="2">
    <source>
        <dbReference type="RefSeq" id="XP_020014194.1"/>
    </source>
</evidence>
<accession>A0A8B7U3R3</accession>
<dbReference type="RefSeq" id="XP_020014194.1">
    <property type="nucleotide sequence ID" value="XM_020158605.1"/>
</dbReference>
<reference evidence="2" key="1">
    <citation type="submission" date="2025-08" db="UniProtKB">
        <authorList>
            <consortium name="RefSeq"/>
        </authorList>
    </citation>
    <scope>IDENTIFICATION</scope>
    <source>
        <tissue evidence="2">Leukocyte</tissue>
    </source>
</reference>
<dbReference type="AlphaFoldDB" id="A0A8B7U3R3"/>